<feature type="compositionally biased region" description="Low complexity" evidence="1">
    <location>
        <begin position="10"/>
        <end position="21"/>
    </location>
</feature>
<comment type="caution">
    <text evidence="2">The sequence shown here is derived from an EMBL/GenBank/DDBJ whole genome shotgun (WGS) entry which is preliminary data.</text>
</comment>
<name>A0A2N5UAR7_9BASI</name>
<proteinExistence type="predicted"/>
<evidence type="ECO:0000313" key="2">
    <source>
        <dbReference type="EMBL" id="PLW34840.1"/>
    </source>
</evidence>
<dbReference type="Proteomes" id="UP000235388">
    <property type="component" value="Unassembled WGS sequence"/>
</dbReference>
<gene>
    <name evidence="2" type="ORF">PCANC_18722</name>
</gene>
<dbReference type="OrthoDB" id="10444251at2759"/>
<keyword evidence="3" id="KW-1185">Reference proteome</keyword>
<dbReference type="EMBL" id="PGCJ01000269">
    <property type="protein sequence ID" value="PLW34840.1"/>
    <property type="molecule type" value="Genomic_DNA"/>
</dbReference>
<evidence type="ECO:0000256" key="1">
    <source>
        <dbReference type="SAM" id="MobiDB-lite"/>
    </source>
</evidence>
<reference evidence="2 3" key="1">
    <citation type="submission" date="2017-11" db="EMBL/GenBank/DDBJ databases">
        <title>De novo assembly and phasing of dikaryotic genomes from two isolates of Puccinia coronata f. sp. avenae, the causal agent of oat crown rust.</title>
        <authorList>
            <person name="Miller M.E."/>
            <person name="Zhang Y."/>
            <person name="Omidvar V."/>
            <person name="Sperschneider J."/>
            <person name="Schwessinger B."/>
            <person name="Raley C."/>
            <person name="Palmer J.M."/>
            <person name="Garnica D."/>
            <person name="Upadhyaya N."/>
            <person name="Rathjen J."/>
            <person name="Taylor J.M."/>
            <person name="Park R.F."/>
            <person name="Dodds P.N."/>
            <person name="Hirsch C.D."/>
            <person name="Kianian S.F."/>
            <person name="Figueroa M."/>
        </authorList>
    </citation>
    <scope>NUCLEOTIDE SEQUENCE [LARGE SCALE GENOMIC DNA]</scope>
    <source>
        <strain evidence="2">12NC29</strain>
    </source>
</reference>
<dbReference type="AlphaFoldDB" id="A0A2N5UAR7"/>
<sequence length="166" mass="18484">MTRPLPPAPTTQKTYAATTAKHIPKPPPPPTKADMIVACPGRTIIHSREGTNPLKEVNPNIVVQNTNKVLENLNATVNGKKVVVKAVRFLPSGDVSFYSQNHQHKDWLNKHKHEWSKQVHPDLESTPSTYSVLTHGIPQIFNIDAAANKITLALDNFFLVDKIFKI</sequence>
<protein>
    <submittedName>
        <fullName evidence="2">Uncharacterized protein</fullName>
    </submittedName>
</protein>
<evidence type="ECO:0000313" key="3">
    <source>
        <dbReference type="Proteomes" id="UP000235388"/>
    </source>
</evidence>
<feature type="region of interest" description="Disordered" evidence="1">
    <location>
        <begin position="1"/>
        <end position="31"/>
    </location>
</feature>
<organism evidence="2 3">
    <name type="scientific">Puccinia coronata f. sp. avenae</name>
    <dbReference type="NCBI Taxonomy" id="200324"/>
    <lineage>
        <taxon>Eukaryota</taxon>
        <taxon>Fungi</taxon>
        <taxon>Dikarya</taxon>
        <taxon>Basidiomycota</taxon>
        <taxon>Pucciniomycotina</taxon>
        <taxon>Pucciniomycetes</taxon>
        <taxon>Pucciniales</taxon>
        <taxon>Pucciniaceae</taxon>
        <taxon>Puccinia</taxon>
    </lineage>
</organism>
<accession>A0A2N5UAR7</accession>
<dbReference type="STRING" id="200324.A0A2N5UAR7"/>